<feature type="transmembrane region" description="Helical" evidence="7">
    <location>
        <begin position="259"/>
        <end position="277"/>
    </location>
</feature>
<evidence type="ECO:0000313" key="9">
    <source>
        <dbReference type="Proteomes" id="UP000193944"/>
    </source>
</evidence>
<protein>
    <submittedName>
        <fullName evidence="8">Sodium:solute symporter family protein</fullName>
    </submittedName>
</protein>
<sequence length="588" mass="64714">MSSKVALVGAAAAAAKAQEDVNRISLSVWDWVVIGIFFVAMVWICIDVGRKKKETSGDYFLSGRSATWLAIGASIFASNIGSEHLIGLAGTGASAGMAQAHWEIQAWMILILGWVFVPFYERSMVYTMPEFLEKRFSKQSRSILTWLSLASYVLTKVSVTVLAGGLAFNTLLGIDKWVASIGLVVLTAIYTVIGGMESVLKTSVLQTPILLIGSIVILYLGLDELGGWGEMMRICGSQKVNEYGDTMVNLIRSGKDKDFPWYGALFGSAIIGFWYWCTDQFIVQRVLSGKNQKQSRRGSIFGGYLKLTPVFLFLIPGMIAYALARTPNSAIGKRLAEAFELQPDGTLSPGKADTAFPMLVNTLLPVGLKGVVICGILAALMSSLASLYNSSATLYTIDIYKRSHPETDEKKLVKIGRIATIVVVVLGVAWIAVINSMGTNLYNYIQSVQSLLAPSIAVVFLMGISWKKTSAKAAMWTLIVGIVVGGTRLITMICCEIFKPKSSNFFLYIFNDMNVYAFCVWNFLFLMVLITVITLFTEKPSEEQVEGLCYGSATPEQKAETRSSWTWMDVAHTVFILILTVIFYVYFW</sequence>
<keyword evidence="5 7" id="KW-0472">Membrane</keyword>
<dbReference type="GO" id="GO:0005886">
    <property type="term" value="C:plasma membrane"/>
    <property type="evidence" value="ECO:0007669"/>
    <property type="project" value="TreeGrafter"/>
</dbReference>
<evidence type="ECO:0000256" key="2">
    <source>
        <dbReference type="ARBA" id="ARBA00006434"/>
    </source>
</evidence>
<accession>A0A1Y1WRV8</accession>
<feature type="transmembrane region" description="Helical" evidence="7">
    <location>
        <begin position="444"/>
        <end position="466"/>
    </location>
</feature>
<dbReference type="CDD" id="cd10329">
    <property type="entry name" value="SLC5sbd_SGLT1-like"/>
    <property type="match status" value="1"/>
</dbReference>
<keyword evidence="9" id="KW-1185">Reference proteome</keyword>
<proteinExistence type="inferred from homology"/>
<dbReference type="Gene3D" id="1.20.1730.10">
    <property type="entry name" value="Sodium/glucose cotransporter"/>
    <property type="match status" value="1"/>
</dbReference>
<evidence type="ECO:0000256" key="3">
    <source>
        <dbReference type="ARBA" id="ARBA00022692"/>
    </source>
</evidence>
<dbReference type="PANTHER" id="PTHR11819:SF195">
    <property type="entry name" value="SODIUM_GLUCOSE COTRANSPORTER 4"/>
    <property type="match status" value="1"/>
</dbReference>
<feature type="transmembrane region" description="Helical" evidence="7">
    <location>
        <begin position="174"/>
        <end position="193"/>
    </location>
</feature>
<evidence type="ECO:0000313" key="8">
    <source>
        <dbReference type="EMBL" id="ORX76202.1"/>
    </source>
</evidence>
<reference evidence="8 9" key="2">
    <citation type="submission" date="2016-08" db="EMBL/GenBank/DDBJ databases">
        <title>Pervasive Adenine N6-methylation of Active Genes in Fungi.</title>
        <authorList>
            <consortium name="DOE Joint Genome Institute"/>
            <person name="Mondo S.J."/>
            <person name="Dannebaum R.O."/>
            <person name="Kuo R.C."/>
            <person name="Labutti K."/>
            <person name="Haridas S."/>
            <person name="Kuo A."/>
            <person name="Salamov A."/>
            <person name="Ahrendt S.R."/>
            <person name="Lipzen A."/>
            <person name="Sullivan W."/>
            <person name="Andreopoulos W.B."/>
            <person name="Clum A."/>
            <person name="Lindquist E."/>
            <person name="Daum C."/>
            <person name="Ramamoorthy G.K."/>
            <person name="Gryganskyi A."/>
            <person name="Culley D."/>
            <person name="Magnuson J.K."/>
            <person name="James T.Y."/>
            <person name="O'Malley M.A."/>
            <person name="Stajich J.E."/>
            <person name="Spatafora J.W."/>
            <person name="Visel A."/>
            <person name="Grigoriev I.V."/>
        </authorList>
    </citation>
    <scope>NUCLEOTIDE SEQUENCE [LARGE SCALE GENOMIC DNA]</scope>
    <source>
        <strain evidence="8 9">S4</strain>
    </source>
</reference>
<evidence type="ECO:0000256" key="6">
    <source>
        <dbReference type="RuleBase" id="RU362091"/>
    </source>
</evidence>
<feature type="transmembrane region" description="Helical" evidence="7">
    <location>
        <begin position="104"/>
        <end position="122"/>
    </location>
</feature>
<dbReference type="InterPro" id="IPR038377">
    <property type="entry name" value="Na/Glc_symporter_sf"/>
</dbReference>
<feature type="transmembrane region" description="Helical" evidence="7">
    <location>
        <begin position="298"/>
        <end position="324"/>
    </location>
</feature>
<keyword evidence="4 7" id="KW-1133">Transmembrane helix</keyword>
<comment type="similarity">
    <text evidence="2 6">Belongs to the sodium:solute symporter (SSF) (TC 2.A.21) family.</text>
</comment>
<dbReference type="NCBIfam" id="TIGR00813">
    <property type="entry name" value="sss"/>
    <property type="match status" value="1"/>
</dbReference>
<dbReference type="STRING" id="1754192.A0A1Y1WRV8"/>
<feature type="transmembrane region" description="Helical" evidence="7">
    <location>
        <begin position="27"/>
        <end position="46"/>
    </location>
</feature>
<dbReference type="PANTHER" id="PTHR11819">
    <property type="entry name" value="SOLUTE CARRIER FAMILY 5"/>
    <property type="match status" value="1"/>
</dbReference>
<dbReference type="Proteomes" id="UP000193944">
    <property type="component" value="Unassembled WGS sequence"/>
</dbReference>
<dbReference type="OrthoDB" id="6132759at2759"/>
<feature type="transmembrane region" description="Helical" evidence="7">
    <location>
        <begin position="67"/>
        <end position="92"/>
    </location>
</feature>
<dbReference type="GO" id="GO:0005412">
    <property type="term" value="F:D-glucose:sodium symporter activity"/>
    <property type="evidence" value="ECO:0007669"/>
    <property type="project" value="TreeGrafter"/>
</dbReference>
<keyword evidence="3 7" id="KW-0812">Transmembrane</keyword>
<dbReference type="PROSITE" id="PS50283">
    <property type="entry name" value="NA_SOLUT_SYMP_3"/>
    <property type="match status" value="1"/>
</dbReference>
<evidence type="ECO:0000256" key="7">
    <source>
        <dbReference type="SAM" id="Phobius"/>
    </source>
</evidence>
<feature type="transmembrane region" description="Helical" evidence="7">
    <location>
        <begin position="418"/>
        <end position="438"/>
    </location>
</feature>
<feature type="transmembrane region" description="Helical" evidence="7">
    <location>
        <begin position="143"/>
        <end position="168"/>
    </location>
</feature>
<evidence type="ECO:0000256" key="1">
    <source>
        <dbReference type="ARBA" id="ARBA00004141"/>
    </source>
</evidence>
<evidence type="ECO:0000256" key="4">
    <source>
        <dbReference type="ARBA" id="ARBA00022989"/>
    </source>
</evidence>
<reference evidence="8 9" key="1">
    <citation type="submission" date="2016-08" db="EMBL/GenBank/DDBJ databases">
        <title>A Parts List for Fungal Cellulosomes Revealed by Comparative Genomics.</title>
        <authorList>
            <consortium name="DOE Joint Genome Institute"/>
            <person name="Haitjema C.H."/>
            <person name="Gilmore S.P."/>
            <person name="Henske J.K."/>
            <person name="Solomon K.V."/>
            <person name="De Groot R."/>
            <person name="Kuo A."/>
            <person name="Mondo S.J."/>
            <person name="Salamov A.A."/>
            <person name="Labutti K."/>
            <person name="Zhao Z."/>
            <person name="Chiniquy J."/>
            <person name="Barry K."/>
            <person name="Brewer H.M."/>
            <person name="Purvine S.O."/>
            <person name="Wright A.T."/>
            <person name="Boxma B."/>
            <person name="Van Alen T."/>
            <person name="Hackstein J.H."/>
            <person name="Baker S.E."/>
            <person name="Grigoriev I.V."/>
            <person name="O'Malley M.A."/>
        </authorList>
    </citation>
    <scope>NUCLEOTIDE SEQUENCE [LARGE SCALE GENOMIC DNA]</scope>
    <source>
        <strain evidence="8 9">S4</strain>
    </source>
</reference>
<organism evidence="8 9">
    <name type="scientific">Anaeromyces robustus</name>
    <dbReference type="NCBI Taxonomy" id="1754192"/>
    <lineage>
        <taxon>Eukaryota</taxon>
        <taxon>Fungi</taxon>
        <taxon>Fungi incertae sedis</taxon>
        <taxon>Chytridiomycota</taxon>
        <taxon>Chytridiomycota incertae sedis</taxon>
        <taxon>Neocallimastigomycetes</taxon>
        <taxon>Neocallimastigales</taxon>
        <taxon>Neocallimastigaceae</taxon>
        <taxon>Anaeromyces</taxon>
    </lineage>
</organism>
<dbReference type="Pfam" id="PF00474">
    <property type="entry name" value="SSF"/>
    <property type="match status" value="1"/>
</dbReference>
<dbReference type="AlphaFoldDB" id="A0A1Y1WRV8"/>
<comment type="caution">
    <text evidence="8">The sequence shown here is derived from an EMBL/GenBank/DDBJ whole genome shotgun (WGS) entry which is preliminary data.</text>
</comment>
<feature type="transmembrane region" description="Helical" evidence="7">
    <location>
        <begin position="205"/>
        <end position="222"/>
    </location>
</feature>
<dbReference type="EMBL" id="MCFG01000312">
    <property type="protein sequence ID" value="ORX76202.1"/>
    <property type="molecule type" value="Genomic_DNA"/>
</dbReference>
<feature type="transmembrane region" description="Helical" evidence="7">
    <location>
        <begin position="370"/>
        <end position="397"/>
    </location>
</feature>
<name>A0A1Y1WRV8_9FUNG</name>
<dbReference type="InterPro" id="IPR001734">
    <property type="entry name" value="Na/solute_symporter"/>
</dbReference>
<comment type="subcellular location">
    <subcellularLocation>
        <location evidence="1">Membrane</location>
        <topology evidence="1">Multi-pass membrane protein</topology>
    </subcellularLocation>
</comment>
<gene>
    <name evidence="8" type="ORF">BCR32DRAFT_329463</name>
</gene>
<feature type="transmembrane region" description="Helical" evidence="7">
    <location>
        <begin position="513"/>
        <end position="536"/>
    </location>
</feature>
<evidence type="ECO:0000256" key="5">
    <source>
        <dbReference type="ARBA" id="ARBA00023136"/>
    </source>
</evidence>
<feature type="transmembrane region" description="Helical" evidence="7">
    <location>
        <begin position="567"/>
        <end position="587"/>
    </location>
</feature>